<feature type="compositionally biased region" description="Polar residues" evidence="1">
    <location>
        <begin position="20"/>
        <end position="29"/>
    </location>
</feature>
<organism evidence="2">
    <name type="scientific">Chromera velia CCMP2878</name>
    <dbReference type="NCBI Taxonomy" id="1169474"/>
    <lineage>
        <taxon>Eukaryota</taxon>
        <taxon>Sar</taxon>
        <taxon>Alveolata</taxon>
        <taxon>Colpodellida</taxon>
        <taxon>Chromeraceae</taxon>
        <taxon>Chromera</taxon>
    </lineage>
</organism>
<evidence type="ECO:0000313" key="2">
    <source>
        <dbReference type="EMBL" id="CEM36921.1"/>
    </source>
</evidence>
<feature type="compositionally biased region" description="Basic and acidic residues" evidence="1">
    <location>
        <begin position="9"/>
        <end position="19"/>
    </location>
</feature>
<feature type="region of interest" description="Disordered" evidence="1">
    <location>
        <begin position="1"/>
        <end position="44"/>
    </location>
</feature>
<sequence>MTTCPVIKKQSETHEETSSSKRNWFCSSDSEARGRKTGTMSKFEQAGQEAQFSFLGEDRLPDREQLKAYGAHLFWYLDGTLLFQAGIPKVGQPTKVVPREWKPRNLQLEALVEVKYKRLDEHGQPVLDGHVNPTFDISRRAVRWRGGMSGIRNALRLANERGFTNTIVTAAYVNFAEEIARLLNTNGKG</sequence>
<protein>
    <submittedName>
        <fullName evidence="2">Uncharacterized protein</fullName>
    </submittedName>
</protein>
<accession>A0A0G4H085</accession>
<dbReference type="EMBL" id="CDMZ01001742">
    <property type="protein sequence ID" value="CEM36921.1"/>
    <property type="molecule type" value="Genomic_DNA"/>
</dbReference>
<dbReference type="AlphaFoldDB" id="A0A0G4H085"/>
<reference evidence="2" key="1">
    <citation type="submission" date="2014-11" db="EMBL/GenBank/DDBJ databases">
        <authorList>
            <person name="Otto D Thomas"/>
            <person name="Naeem Raeece"/>
        </authorList>
    </citation>
    <scope>NUCLEOTIDE SEQUENCE</scope>
</reference>
<dbReference type="VEuPathDB" id="CryptoDB:Cvel_24153"/>
<name>A0A0G4H085_9ALVE</name>
<gene>
    <name evidence="2" type="ORF">Cvel_24153</name>
</gene>
<proteinExistence type="predicted"/>
<evidence type="ECO:0000256" key="1">
    <source>
        <dbReference type="SAM" id="MobiDB-lite"/>
    </source>
</evidence>